<name>A0A5S9F6M6_UABAM</name>
<evidence type="ECO:0000313" key="1">
    <source>
        <dbReference type="EMBL" id="BBM87363.1"/>
    </source>
</evidence>
<gene>
    <name evidence="1" type="ORF">UABAM_05772</name>
</gene>
<dbReference type="Proteomes" id="UP000326354">
    <property type="component" value="Chromosome"/>
</dbReference>
<organism evidence="1 2">
    <name type="scientific">Uabimicrobium amorphum</name>
    <dbReference type="NCBI Taxonomy" id="2596890"/>
    <lineage>
        <taxon>Bacteria</taxon>
        <taxon>Pseudomonadati</taxon>
        <taxon>Planctomycetota</taxon>
        <taxon>Candidatus Uabimicrobiia</taxon>
        <taxon>Candidatus Uabimicrobiales</taxon>
        <taxon>Candidatus Uabimicrobiaceae</taxon>
        <taxon>Candidatus Uabimicrobium</taxon>
    </lineage>
</organism>
<accession>A0A5S9F6M6</accession>
<keyword evidence="2" id="KW-1185">Reference proteome</keyword>
<dbReference type="GO" id="GO:0003700">
    <property type="term" value="F:DNA-binding transcription factor activity"/>
    <property type="evidence" value="ECO:0007669"/>
    <property type="project" value="InterPro"/>
</dbReference>
<dbReference type="GO" id="GO:0006352">
    <property type="term" value="P:DNA-templated transcription initiation"/>
    <property type="evidence" value="ECO:0007669"/>
    <property type="project" value="InterPro"/>
</dbReference>
<dbReference type="InterPro" id="IPR013325">
    <property type="entry name" value="RNA_pol_sigma_r2"/>
</dbReference>
<dbReference type="SUPFAM" id="SSF88946">
    <property type="entry name" value="Sigma2 domain of RNA polymerase sigma factors"/>
    <property type="match status" value="1"/>
</dbReference>
<dbReference type="AlphaFoldDB" id="A0A5S9F6M6"/>
<reference evidence="1 2" key="1">
    <citation type="submission" date="2019-08" db="EMBL/GenBank/DDBJ databases">
        <title>Complete genome sequence of Candidatus Uab amorphum.</title>
        <authorList>
            <person name="Shiratori T."/>
            <person name="Suzuki S."/>
            <person name="Kakizawa Y."/>
            <person name="Ishida K."/>
        </authorList>
    </citation>
    <scope>NUCLEOTIDE SEQUENCE [LARGE SCALE GENOMIC DNA]</scope>
    <source>
        <strain evidence="1 2">SRT547</strain>
    </source>
</reference>
<evidence type="ECO:0000313" key="2">
    <source>
        <dbReference type="Proteomes" id="UP000326354"/>
    </source>
</evidence>
<sequence length="220" mass="26679">MDNINLSNLSTNPDDVKWLGLPEHPQYQECWQRFYARYHRAILNYIVYLAKWNHHQADQAEEILSRVYEKGFRWSFRRQEGVKFRTIIKRLVRDALSEYWKDKKIVPTEYFCDNQVGGSIDDYPFSVELLKTIIQQILEEYPTKEKVVLQWIWDHDGTWPNSTQLAEMLESKNNAARKWKERNKGLWKKFQLKIIERLKELAWGVEYQKQEVEFFTELEL</sequence>
<dbReference type="RefSeq" id="WP_151971385.1">
    <property type="nucleotide sequence ID" value="NZ_AP019860.1"/>
</dbReference>
<protein>
    <submittedName>
        <fullName evidence="1">Uncharacterized protein</fullName>
    </submittedName>
</protein>
<dbReference type="KEGG" id="uam:UABAM_05772"/>
<dbReference type="EMBL" id="AP019860">
    <property type="protein sequence ID" value="BBM87363.1"/>
    <property type="molecule type" value="Genomic_DNA"/>
</dbReference>
<proteinExistence type="predicted"/>